<organism evidence="4 5">
    <name type="scientific">Mytilus galloprovincialis</name>
    <name type="common">Mediterranean mussel</name>
    <dbReference type="NCBI Taxonomy" id="29158"/>
    <lineage>
        <taxon>Eukaryota</taxon>
        <taxon>Metazoa</taxon>
        <taxon>Spiralia</taxon>
        <taxon>Lophotrochozoa</taxon>
        <taxon>Mollusca</taxon>
        <taxon>Bivalvia</taxon>
        <taxon>Autobranchia</taxon>
        <taxon>Pteriomorphia</taxon>
        <taxon>Mytilida</taxon>
        <taxon>Mytiloidea</taxon>
        <taxon>Mytilidae</taxon>
        <taxon>Mytilinae</taxon>
        <taxon>Mytilus</taxon>
    </lineage>
</organism>
<keyword evidence="5" id="KW-1185">Reference proteome</keyword>
<dbReference type="Pfam" id="PF24883">
    <property type="entry name" value="NPHP3_N"/>
    <property type="match status" value="1"/>
</dbReference>
<dbReference type="InterPro" id="IPR058056">
    <property type="entry name" value="WH_TANC1/2"/>
</dbReference>
<proteinExistence type="predicted"/>
<dbReference type="Pfam" id="PF15112">
    <property type="entry name" value="DUF4559"/>
    <property type="match status" value="1"/>
</dbReference>
<evidence type="ECO:0000256" key="1">
    <source>
        <dbReference type="ARBA" id="ARBA00022737"/>
    </source>
</evidence>
<evidence type="ECO:0000313" key="5">
    <source>
        <dbReference type="Proteomes" id="UP000596742"/>
    </source>
</evidence>
<feature type="domain" description="TANC1/2-like winged helix" evidence="3">
    <location>
        <begin position="560"/>
        <end position="688"/>
    </location>
</feature>
<accession>A0A8B6CX77</accession>
<dbReference type="InterPro" id="IPR002110">
    <property type="entry name" value="Ankyrin_rpt"/>
</dbReference>
<dbReference type="InterPro" id="IPR036770">
    <property type="entry name" value="Ankyrin_rpt-contain_sf"/>
</dbReference>
<dbReference type="Pfam" id="PF13857">
    <property type="entry name" value="Ank_5"/>
    <property type="match status" value="1"/>
</dbReference>
<evidence type="ECO:0000259" key="2">
    <source>
        <dbReference type="Pfam" id="PF24883"/>
    </source>
</evidence>
<dbReference type="InterPro" id="IPR056884">
    <property type="entry name" value="NPHP3-like_N"/>
</dbReference>
<gene>
    <name evidence="4" type="ORF">MGAL_10B052608</name>
</gene>
<dbReference type="InterPro" id="IPR027417">
    <property type="entry name" value="P-loop_NTPase"/>
</dbReference>
<dbReference type="Gene3D" id="1.25.40.20">
    <property type="entry name" value="Ankyrin repeat-containing domain"/>
    <property type="match status" value="1"/>
</dbReference>
<dbReference type="InterPro" id="IPR027897">
    <property type="entry name" value="DUF4559"/>
</dbReference>
<dbReference type="Gene3D" id="3.40.50.300">
    <property type="entry name" value="P-loop containing nucleotide triphosphate hydrolases"/>
    <property type="match status" value="1"/>
</dbReference>
<evidence type="ECO:0000259" key="3">
    <source>
        <dbReference type="Pfam" id="PF25521"/>
    </source>
</evidence>
<dbReference type="SUPFAM" id="SSF52540">
    <property type="entry name" value="P-loop containing nucleoside triphosphate hydrolases"/>
    <property type="match status" value="1"/>
</dbReference>
<dbReference type="OrthoDB" id="6118599at2759"/>
<reference evidence="4" key="1">
    <citation type="submission" date="2018-11" db="EMBL/GenBank/DDBJ databases">
        <authorList>
            <person name="Alioto T."/>
            <person name="Alioto T."/>
        </authorList>
    </citation>
    <scope>NUCLEOTIDE SEQUENCE</scope>
</reference>
<name>A0A8B6CX77_MYTGA</name>
<dbReference type="EMBL" id="UYJE01002402">
    <property type="protein sequence ID" value="VDI10371.1"/>
    <property type="molecule type" value="Genomic_DNA"/>
</dbReference>
<sequence length="1215" mass="140815">MVDAVLEKSEKQNWTSVLYSLTLFAKGIERYVNDKIDVLHGTLRNQLHFITQNCVRSCSIHEPDLRNWCHTCLQWKTSILNHHKNRNVLAKQKFNWTCMDSAKWPIDPREFQKCFYPEWCFTTRTTPNLVDVSVLVGCMINCTEFNKNIDKVRKIRNEVSHNSTVSDNKRTRYCQTLLNFLQTPDVIQYQESQDAVTTITALQQTCLKDIIEQRLIKEQILHELEFKLFGKRTIIEHVKRHYKEIVSIFILLLSTCLVVWFVPEVREHEDFGFRLQFDSYIQEHVNFTGRQWLFKGIKERIDDSNTKGLLIIAEPGFGKTAAMVEIISKRHNFTGYDMLYHLCRADTITFRDVSAFVLNIVHQLKHMYPAYKMDKDAIKYLQKSNVKNVTSMCTFDPIYCSHLLLIGPLFRIQPQPKRKLLILVDALDKCAIENKQSILSSLKQIYSLFPEWVKFLFTTRNDLEIASSFGNLKKWHLSKNSEEHKKDFVRHIQKLFSVQNYIAERLASETEYDFVLLQLARSLLTIKPKESNLNINNLPGSFQTAFELEMDFLYNNCYSKQFKNSRIIFEIIAASNEPLEQQKIFHIAQVADASLNDEYLFDELIHKMSPHVIYISASSQITFKTFLFKEWLTSKERKGRPYYVNIENGHKAIAGNLLDEILDNHEPDVSIDFITDLLFHINEANAKDLTNKIKLIPPYIVDRKTCFDQMNRTTCLSSLEVNAKCINSYTIMKLLLSISKSKNLTLAAINAVIANNTENVRAIVEHGMIDYSSQLEMFDMEDLIFDQQTDRYIEKYALTVLHFAISHGNIDVVKNIIKNDGSALNYRTRSGNSALQLAITKKNVAIFKLCAKHLNIQNEQNLLILSCLFEAYEILVYLFENGIKDHCVQCSKKNVVWKPDNKIYFEKYNTSVSVDEARISVDREPYNFITSEFLNLIIELTCESALHFAVRTRDVRAANIILDYNTATLECTDFQGLTAIARSVVFNQPIFLRKLLLSGAKTSFSCKPTDVKKRIKTMRDLNINNIFYMDHFQFLFKSDVYCPNGSSLGHLLTIHPSCTILSSLMATENLTNIFTKQNDDKQTPLYSLLCIDQFGRKQTKIKPDFLSAKPKLLILIIGLQDRRINRKKLIEDTVCGFKVQYTLYIDTSFKISPICSDSYNTFPKLEEIYIKHKSTLYNKNNVSMLLPLTRSSVLMIHNKSPGRNSQYLFSINVSL</sequence>
<evidence type="ECO:0000313" key="4">
    <source>
        <dbReference type="EMBL" id="VDI10371.1"/>
    </source>
</evidence>
<dbReference type="AlphaFoldDB" id="A0A8B6CX77"/>
<dbReference type="SMART" id="SM00248">
    <property type="entry name" value="ANK"/>
    <property type="match status" value="5"/>
</dbReference>
<keyword evidence="1" id="KW-0677">Repeat</keyword>
<dbReference type="PANTHER" id="PTHR35083:SF3">
    <property type="entry name" value="SI:CH211-91P5.3"/>
    <property type="match status" value="1"/>
</dbReference>
<evidence type="ECO:0008006" key="6">
    <source>
        <dbReference type="Google" id="ProtNLM"/>
    </source>
</evidence>
<dbReference type="Proteomes" id="UP000596742">
    <property type="component" value="Unassembled WGS sequence"/>
</dbReference>
<feature type="domain" description="Nephrocystin 3-like N-terminal" evidence="2">
    <location>
        <begin position="291"/>
        <end position="460"/>
    </location>
</feature>
<dbReference type="Pfam" id="PF25521">
    <property type="entry name" value="WHD_TANC1"/>
    <property type="match status" value="1"/>
</dbReference>
<dbReference type="PANTHER" id="PTHR35083">
    <property type="entry name" value="RGD1565685 PROTEIN"/>
    <property type="match status" value="1"/>
</dbReference>
<dbReference type="SUPFAM" id="SSF48403">
    <property type="entry name" value="Ankyrin repeat"/>
    <property type="match status" value="1"/>
</dbReference>
<protein>
    <recommendedName>
        <fullName evidence="6">NACHT domain-containing protein</fullName>
    </recommendedName>
</protein>
<comment type="caution">
    <text evidence="4">The sequence shown here is derived from an EMBL/GenBank/DDBJ whole genome shotgun (WGS) entry which is preliminary data.</text>
</comment>